<proteinExistence type="predicted"/>
<dbReference type="Gene3D" id="3.30.70.1820">
    <property type="entry name" value="L1 transposable element, RRM domain"/>
    <property type="match status" value="1"/>
</dbReference>
<organism evidence="2 3">
    <name type="scientific">Mytilus edulis</name>
    <name type="common">Blue mussel</name>
    <dbReference type="NCBI Taxonomy" id="6550"/>
    <lineage>
        <taxon>Eukaryota</taxon>
        <taxon>Metazoa</taxon>
        <taxon>Spiralia</taxon>
        <taxon>Lophotrochozoa</taxon>
        <taxon>Mollusca</taxon>
        <taxon>Bivalvia</taxon>
        <taxon>Autobranchia</taxon>
        <taxon>Pteriomorphia</taxon>
        <taxon>Mytilida</taxon>
        <taxon>Mytiloidea</taxon>
        <taxon>Mytilidae</taxon>
        <taxon>Mytilinae</taxon>
        <taxon>Mytilus</taxon>
    </lineage>
</organism>
<dbReference type="Proteomes" id="UP000683360">
    <property type="component" value="Unassembled WGS sequence"/>
</dbReference>
<dbReference type="EMBL" id="CAJPWZ010002646">
    <property type="protein sequence ID" value="CAG2242286.1"/>
    <property type="molecule type" value="Genomic_DNA"/>
</dbReference>
<evidence type="ECO:0000313" key="2">
    <source>
        <dbReference type="EMBL" id="CAG2242286.1"/>
    </source>
</evidence>
<accession>A0A8S3UEI2</accession>
<evidence type="ECO:0000313" key="3">
    <source>
        <dbReference type="Proteomes" id="UP000683360"/>
    </source>
</evidence>
<feature type="region of interest" description="Disordered" evidence="1">
    <location>
        <begin position="1"/>
        <end position="61"/>
    </location>
</feature>
<comment type="caution">
    <text evidence="2">The sequence shown here is derived from an EMBL/GenBank/DDBJ whole genome shotgun (WGS) entry which is preliminary data.</text>
</comment>
<dbReference type="OrthoDB" id="6099282at2759"/>
<sequence length="311" mass="36122">MTRRRRKNNQNQNKQYTFDSSSSDQNSFADKRQCIKQSTEKKQKDKVHVNTSEQKSNDTYNVVKDMNNSFQYTPLTSTPGMTYQQNYSPVYPPPSVPPFMTYPMSPGIENTLRELCQKVTNIDLKMTKLDKIEERLELIDNRCTRRASCAEEKLDTMTSTIEKTKNFSSKLLDIETQNLEKNLLFFSFDEEPVKINTNDNNTDKQGEGDQSGENERCKEQILEFLENTMKLEGATNIHLEKVFRLGKRKPDAIRPRPIVVKFSQLSDRAKVKNSSGRLKDTKFGISPQYPREIVERRKKFGSDNAERKKTE</sequence>
<feature type="compositionally biased region" description="Polar residues" evidence="1">
    <location>
        <begin position="16"/>
        <end position="28"/>
    </location>
</feature>
<feature type="compositionally biased region" description="Basic and acidic residues" evidence="1">
    <location>
        <begin position="201"/>
        <end position="215"/>
    </location>
</feature>
<dbReference type="AlphaFoldDB" id="A0A8S3UEI2"/>
<reference evidence="2" key="1">
    <citation type="submission" date="2021-03" db="EMBL/GenBank/DDBJ databases">
        <authorList>
            <person name="Bekaert M."/>
        </authorList>
    </citation>
    <scope>NUCLEOTIDE SEQUENCE</scope>
</reference>
<keyword evidence="3" id="KW-1185">Reference proteome</keyword>
<protein>
    <submittedName>
        <fullName evidence="2">Uncharacterized protein</fullName>
    </submittedName>
</protein>
<name>A0A8S3UEI2_MYTED</name>
<feature type="region of interest" description="Disordered" evidence="1">
    <location>
        <begin position="195"/>
        <end position="215"/>
    </location>
</feature>
<feature type="compositionally biased region" description="Polar residues" evidence="1">
    <location>
        <begin position="49"/>
        <end position="61"/>
    </location>
</feature>
<feature type="compositionally biased region" description="Basic and acidic residues" evidence="1">
    <location>
        <begin position="29"/>
        <end position="48"/>
    </location>
</feature>
<evidence type="ECO:0000256" key="1">
    <source>
        <dbReference type="SAM" id="MobiDB-lite"/>
    </source>
</evidence>
<gene>
    <name evidence="2" type="ORF">MEDL_54472</name>
</gene>